<keyword evidence="2" id="KW-1185">Reference proteome</keyword>
<name>R7Z6M4_CONA1</name>
<reference evidence="2" key="1">
    <citation type="submission" date="2012-06" db="EMBL/GenBank/DDBJ databases">
        <title>The genome sequence of Coniosporium apollinis CBS 100218.</title>
        <authorList>
            <consortium name="The Broad Institute Genome Sequencing Platform"/>
            <person name="Cuomo C."/>
            <person name="Gorbushina A."/>
            <person name="Noack S."/>
            <person name="Walker B."/>
            <person name="Young S.K."/>
            <person name="Zeng Q."/>
            <person name="Gargeya S."/>
            <person name="Fitzgerald M."/>
            <person name="Haas B."/>
            <person name="Abouelleil A."/>
            <person name="Alvarado L."/>
            <person name="Arachchi H.M."/>
            <person name="Berlin A.M."/>
            <person name="Chapman S.B."/>
            <person name="Goldberg J."/>
            <person name="Griggs A."/>
            <person name="Gujja S."/>
            <person name="Hansen M."/>
            <person name="Howarth C."/>
            <person name="Imamovic A."/>
            <person name="Larimer J."/>
            <person name="McCowan C."/>
            <person name="Montmayeur A."/>
            <person name="Murphy C."/>
            <person name="Neiman D."/>
            <person name="Pearson M."/>
            <person name="Priest M."/>
            <person name="Roberts A."/>
            <person name="Saif S."/>
            <person name="Shea T."/>
            <person name="Sisk P."/>
            <person name="Sykes S."/>
            <person name="Wortman J."/>
            <person name="Nusbaum C."/>
            <person name="Birren B."/>
        </authorList>
    </citation>
    <scope>NUCLEOTIDE SEQUENCE [LARGE SCALE GENOMIC DNA]</scope>
    <source>
        <strain evidence="2">CBS 100218</strain>
    </source>
</reference>
<dbReference type="eggNOG" id="ENOG502RYFN">
    <property type="taxonomic scope" value="Eukaryota"/>
</dbReference>
<dbReference type="HOGENOM" id="CLU_047435_1_0_1"/>
<proteinExistence type="predicted"/>
<dbReference type="Proteomes" id="UP000016924">
    <property type="component" value="Unassembled WGS sequence"/>
</dbReference>
<dbReference type="OMA" id="WFSTQWH"/>
<dbReference type="GeneID" id="19906396"/>
<gene>
    <name evidence="1" type="ORF">W97_09085</name>
</gene>
<dbReference type="Gene3D" id="3.60.15.10">
    <property type="entry name" value="Ribonuclease Z/Hydroxyacylglutathione hydrolase-like"/>
    <property type="match status" value="1"/>
</dbReference>
<dbReference type="PANTHER" id="PTHR36142">
    <property type="entry name" value="METALLO-HYDROLASE/OXIDOREDUCTASE SUPERFAMILY PROTEIN"/>
    <property type="match status" value="1"/>
</dbReference>
<dbReference type="OrthoDB" id="9971601at2759"/>
<dbReference type="AlphaFoldDB" id="R7Z6M4"/>
<dbReference type="RefSeq" id="XP_007785139.1">
    <property type="nucleotide sequence ID" value="XM_007786949.1"/>
</dbReference>
<sequence>MDAPSAQLHQDLRDAVTRELLQRRPLLHHLNADTSWLLQLPRPAAAAKRGGRVYYNILIDPWLAGGQSDVAKWFSQQWHAMESKVKSIAEVEELAREIEILAEGLRLGTGREKSVFGSDVDIKTFIDAVAISHEFTDHCHKETLLDIDTDVPVFATNKAATLIKSWVHFRDVQDIPPFTPSNPDWRSTSLPPLPEWLSISRLQAEGDAFYYHSALLIAFNVPNDTPASQASANGTSGRRTSHKLLLPGHIHSSDSSSADAAECVIYTPHGISAAALTPVSVAQPPLSTLAFLHGLHDVSISGSQQLNLGAHNGLEAQRKLNARYWVGTHDEIKKGGGLISWFLRRKVISVREALLEENRKARIMTAERGGVAGQSGRESETKDALANVRFDNLGNGESRVLV</sequence>
<dbReference type="STRING" id="1168221.R7Z6M4"/>
<dbReference type="EMBL" id="JH767634">
    <property type="protein sequence ID" value="EON69822.1"/>
    <property type="molecule type" value="Genomic_DNA"/>
</dbReference>
<dbReference type="PANTHER" id="PTHR36142:SF2">
    <property type="entry name" value="METALLO-HYDROLASE_OXIDOREDUCTASE SUPERFAMILY PROTEIN"/>
    <property type="match status" value="1"/>
</dbReference>
<protein>
    <submittedName>
        <fullName evidence="1">Uncharacterized protein</fullName>
    </submittedName>
</protein>
<evidence type="ECO:0000313" key="1">
    <source>
        <dbReference type="EMBL" id="EON69822.1"/>
    </source>
</evidence>
<evidence type="ECO:0000313" key="2">
    <source>
        <dbReference type="Proteomes" id="UP000016924"/>
    </source>
</evidence>
<dbReference type="InterPro" id="IPR036866">
    <property type="entry name" value="RibonucZ/Hydroxyglut_hydro"/>
</dbReference>
<organism evidence="1 2">
    <name type="scientific">Coniosporium apollinis (strain CBS 100218)</name>
    <name type="common">Rock-inhabiting black yeast</name>
    <dbReference type="NCBI Taxonomy" id="1168221"/>
    <lineage>
        <taxon>Eukaryota</taxon>
        <taxon>Fungi</taxon>
        <taxon>Dikarya</taxon>
        <taxon>Ascomycota</taxon>
        <taxon>Pezizomycotina</taxon>
        <taxon>Dothideomycetes</taxon>
        <taxon>Dothideomycetes incertae sedis</taxon>
        <taxon>Coniosporium</taxon>
    </lineage>
</organism>
<accession>R7Z6M4</accession>